<evidence type="ECO:0000313" key="6">
    <source>
        <dbReference type="EMBL" id="PIP18819.1"/>
    </source>
</evidence>
<feature type="active site" description="Proton acceptor" evidence="3">
    <location>
        <position position="193"/>
    </location>
</feature>
<dbReference type="Pfam" id="PF01041">
    <property type="entry name" value="DegT_DnrJ_EryC1"/>
    <property type="match status" value="1"/>
</dbReference>
<evidence type="ECO:0000313" key="7">
    <source>
        <dbReference type="Proteomes" id="UP000231292"/>
    </source>
</evidence>
<name>A0A2G9YHT3_9BACT</name>
<dbReference type="Gene3D" id="3.90.1150.10">
    <property type="entry name" value="Aspartate Aminotransferase, domain 1"/>
    <property type="match status" value="1"/>
</dbReference>
<dbReference type="InterPro" id="IPR015422">
    <property type="entry name" value="PyrdxlP-dep_Trfase_small"/>
</dbReference>
<dbReference type="GO" id="GO:0008483">
    <property type="term" value="F:transaminase activity"/>
    <property type="evidence" value="ECO:0007669"/>
    <property type="project" value="TreeGrafter"/>
</dbReference>
<dbReference type="Gene3D" id="3.40.640.10">
    <property type="entry name" value="Type I PLP-dependent aspartate aminotransferase-like (Major domain)"/>
    <property type="match status" value="1"/>
</dbReference>
<evidence type="ECO:0000256" key="1">
    <source>
        <dbReference type="ARBA" id="ARBA00022898"/>
    </source>
</evidence>
<evidence type="ECO:0000256" key="2">
    <source>
        <dbReference type="ARBA" id="ARBA00037999"/>
    </source>
</evidence>
<accession>A0A2G9YHT3</accession>
<reference evidence="6 7" key="1">
    <citation type="submission" date="2017-09" db="EMBL/GenBank/DDBJ databases">
        <title>Depth-based differentiation of microbial function through sediment-hosted aquifers and enrichment of novel symbionts in the deep terrestrial subsurface.</title>
        <authorList>
            <person name="Probst A.J."/>
            <person name="Ladd B."/>
            <person name="Jarett J.K."/>
            <person name="Geller-Mcgrath D.E."/>
            <person name="Sieber C.M."/>
            <person name="Emerson J.B."/>
            <person name="Anantharaman K."/>
            <person name="Thomas B.C."/>
            <person name="Malmstrom R."/>
            <person name="Stieglmeier M."/>
            <person name="Klingl A."/>
            <person name="Woyke T."/>
            <person name="Ryan C.M."/>
            <person name="Banfield J.F."/>
        </authorList>
    </citation>
    <scope>NUCLEOTIDE SEQUENCE [LARGE SCALE GENOMIC DNA]</scope>
    <source>
        <strain evidence="6">CG23_combo_of_CG06-09_8_20_14_all_41_10</strain>
    </source>
</reference>
<comment type="similarity">
    <text evidence="2 5">Belongs to the DegT/DnrJ/EryC1 family.</text>
</comment>
<dbReference type="EMBL" id="PCRK01000159">
    <property type="protein sequence ID" value="PIP18819.1"/>
    <property type="molecule type" value="Genomic_DNA"/>
</dbReference>
<dbReference type="GO" id="GO:0000271">
    <property type="term" value="P:polysaccharide biosynthetic process"/>
    <property type="evidence" value="ECO:0007669"/>
    <property type="project" value="TreeGrafter"/>
</dbReference>
<dbReference type="InterPro" id="IPR015421">
    <property type="entry name" value="PyrdxlP-dep_Trfase_major"/>
</dbReference>
<evidence type="ECO:0000256" key="4">
    <source>
        <dbReference type="PIRSR" id="PIRSR000390-2"/>
    </source>
</evidence>
<evidence type="ECO:0000256" key="3">
    <source>
        <dbReference type="PIRSR" id="PIRSR000390-1"/>
    </source>
</evidence>
<evidence type="ECO:0000256" key="5">
    <source>
        <dbReference type="RuleBase" id="RU004508"/>
    </source>
</evidence>
<organism evidence="6 7">
    <name type="scientific">Candidatus Sherwoodlollariibacterium unditelluris</name>
    <dbReference type="NCBI Taxonomy" id="1974757"/>
    <lineage>
        <taxon>Bacteria</taxon>
        <taxon>Pseudomonadati</taxon>
        <taxon>Candidatus Omnitrophota</taxon>
        <taxon>Candidatus Sherwoodlollariibacterium</taxon>
    </lineage>
</organism>
<dbReference type="PANTHER" id="PTHR30244:SF36">
    <property type="entry name" value="3-OXO-GLUCOSE-6-PHOSPHATE:GLUTAMATE AMINOTRANSFERASE"/>
    <property type="match status" value="1"/>
</dbReference>
<gene>
    <name evidence="6" type="ORF">COX41_06190</name>
</gene>
<dbReference type="PIRSF" id="PIRSF000390">
    <property type="entry name" value="PLP_StrS"/>
    <property type="match status" value="1"/>
</dbReference>
<dbReference type="PANTHER" id="PTHR30244">
    <property type="entry name" value="TRANSAMINASE"/>
    <property type="match status" value="1"/>
</dbReference>
<dbReference type="AlphaFoldDB" id="A0A2G9YHT3"/>
<dbReference type="CDD" id="cd00616">
    <property type="entry name" value="AHBA_syn"/>
    <property type="match status" value="1"/>
</dbReference>
<dbReference type="GO" id="GO:0030170">
    <property type="term" value="F:pyridoxal phosphate binding"/>
    <property type="evidence" value="ECO:0007669"/>
    <property type="project" value="TreeGrafter"/>
</dbReference>
<keyword evidence="1 4" id="KW-0663">Pyridoxal phosphate</keyword>
<dbReference type="InterPro" id="IPR000653">
    <property type="entry name" value="DegT/StrS_aminotransferase"/>
</dbReference>
<proteinExistence type="inferred from homology"/>
<feature type="modified residue" description="N6-(pyridoxal phosphate)lysine" evidence="4">
    <location>
        <position position="193"/>
    </location>
</feature>
<dbReference type="InterPro" id="IPR015424">
    <property type="entry name" value="PyrdxlP-dep_Trfase"/>
</dbReference>
<comment type="caution">
    <text evidence="6">The sequence shown here is derived from an EMBL/GenBank/DDBJ whole genome shotgun (WGS) entry which is preliminary data.</text>
</comment>
<dbReference type="Proteomes" id="UP000231292">
    <property type="component" value="Unassembled WGS sequence"/>
</dbReference>
<sequence length="383" mass="42524">MKISALDLKRQIAPIRQESDMAIKEVIDSAGFILGKAVENFEQNAAKYCKVKYAVGVSNGTDAISLALLALSIKAGDGVICPAFTYYATAGAIAAIGARPVFADIDRDTYNISLESVEKILSRKNRRMPFKIKAIIPAHLYGQCADMDGILKLARKYKIKVIEDTAQAFGAEYRGKKGGTIGNCGAVSFYPGKNLGAFGDAGLILTNSKSLAEKIKILRNQGNKSKYIHLMLGRNNRMDAIQAVVLNVKLKYLDSWNKQRQELAAYFNKKLAGLAIKTPFIAPYSTHIYHQYILRVPKSNKGILGYLQAKGIDSRVFYPLPLHLQKCFKYLGYKKGDFPEAEKAARQTLTLPIDPNLTPEEKDYIIQSVKEFITEKGPDKWKK</sequence>
<dbReference type="SUPFAM" id="SSF53383">
    <property type="entry name" value="PLP-dependent transferases"/>
    <property type="match status" value="1"/>
</dbReference>
<protein>
    <submittedName>
        <fullName evidence="6">Transcriptional regulator</fullName>
    </submittedName>
</protein>